<sequence>MAAVAPALAALSVMTLRERDLPTELTDAIIDHLHDDKPSLQNCALVSSAWLESSRYHLFYAVRVRGELPGRSFAEFLAFLAAAPHIRDTIRELTFRVNGKIAAHPPATRCVGPHILATVLKTLPALRALALDNVSWDRNLIAGGDGRTVAAWPPAPRALGVLTLSRVVTEEFLAARIFRLNDAFEVLFAFAPLGTLRLLSMTLELNLRGPALPAFPPALRLGAYTVHANYARIPPAPVLDAIHATMARSLRAVDFAVRSDEEAAVLGNLLRVVGGTLEALALDMSDMTVLRAFNAPGPWHALHLPTLGALRALELHVWSSGAHVRGDLFTYDGQWCVCSVAPLLAYLPARAPLARVRLVVHVAGYAHALRAHLADGVDWAVLLHELQRFPTLGAVAVEVRPRRGQHVRGDALDAVADLLESRLAPLVDAGVMTVEVTEDVAPPARGER</sequence>
<evidence type="ECO:0008006" key="3">
    <source>
        <dbReference type="Google" id="ProtNLM"/>
    </source>
</evidence>
<dbReference type="AlphaFoldDB" id="A0A9P3GM27"/>
<accession>A0A9P3GM27</accession>
<proteinExistence type="predicted"/>
<protein>
    <recommendedName>
        <fullName evidence="3">F-box domain-containing protein</fullName>
    </recommendedName>
</protein>
<dbReference type="EMBL" id="BPQB01000078">
    <property type="protein sequence ID" value="GJE97862.1"/>
    <property type="molecule type" value="Genomic_DNA"/>
</dbReference>
<evidence type="ECO:0000313" key="2">
    <source>
        <dbReference type="Proteomes" id="UP000703269"/>
    </source>
</evidence>
<comment type="caution">
    <text evidence="1">The sequence shown here is derived from an EMBL/GenBank/DDBJ whole genome shotgun (WGS) entry which is preliminary data.</text>
</comment>
<dbReference type="Proteomes" id="UP000703269">
    <property type="component" value="Unassembled WGS sequence"/>
</dbReference>
<name>A0A9P3GM27_9APHY</name>
<keyword evidence="2" id="KW-1185">Reference proteome</keyword>
<evidence type="ECO:0000313" key="1">
    <source>
        <dbReference type="EMBL" id="GJE97862.1"/>
    </source>
</evidence>
<dbReference type="OrthoDB" id="2921803at2759"/>
<gene>
    <name evidence="1" type="ORF">PsYK624_140840</name>
</gene>
<organism evidence="1 2">
    <name type="scientific">Phanerochaete sordida</name>
    <dbReference type="NCBI Taxonomy" id="48140"/>
    <lineage>
        <taxon>Eukaryota</taxon>
        <taxon>Fungi</taxon>
        <taxon>Dikarya</taxon>
        <taxon>Basidiomycota</taxon>
        <taxon>Agaricomycotina</taxon>
        <taxon>Agaricomycetes</taxon>
        <taxon>Polyporales</taxon>
        <taxon>Phanerochaetaceae</taxon>
        <taxon>Phanerochaete</taxon>
    </lineage>
</organism>
<reference evidence="1 2" key="1">
    <citation type="submission" date="2021-08" db="EMBL/GenBank/DDBJ databases">
        <title>Draft Genome Sequence of Phanerochaete sordida strain YK-624.</title>
        <authorList>
            <person name="Mori T."/>
            <person name="Dohra H."/>
            <person name="Suzuki T."/>
            <person name="Kawagishi H."/>
            <person name="Hirai H."/>
        </authorList>
    </citation>
    <scope>NUCLEOTIDE SEQUENCE [LARGE SCALE GENOMIC DNA]</scope>
    <source>
        <strain evidence="1 2">YK-624</strain>
    </source>
</reference>